<dbReference type="EMBL" id="EF452232">
    <property type="protein sequence ID" value="ABO47827.1"/>
    <property type="molecule type" value="Genomic_DNA"/>
</dbReference>
<evidence type="ECO:0000256" key="1">
    <source>
        <dbReference type="SAM" id="MobiDB-lite"/>
    </source>
</evidence>
<proteinExistence type="predicted"/>
<protein>
    <submittedName>
        <fullName evidence="2">Uncharacterized protein</fullName>
    </submittedName>
</protein>
<organism evidence="2">
    <name type="scientific">Johanseniella sp. A1345</name>
    <dbReference type="NCBI Taxonomy" id="380087"/>
    <lineage>
        <taxon>Bacteria</taxon>
        <taxon>Bacillati</taxon>
        <taxon>Cyanobacteriota</taxon>
        <taxon>Cyanophyceae</taxon>
        <taxon>Nostocales</taxon>
        <taxon>Nostocaceae</taxon>
        <taxon>Johanseniella</taxon>
    </lineage>
</organism>
<name>A4L7C6_9NOST</name>
<feature type="region of interest" description="Disordered" evidence="1">
    <location>
        <begin position="99"/>
        <end position="151"/>
    </location>
</feature>
<sequence>MPTENPKISAYVPQVVYDSFKQFQEERGLSMSQAAIKIFAEYFGIDLNASINVWSTNGLPSRIQSLEQELSDLKQLLNLLSKRVDLIQSTSEPLIISAAQNSEKDNSRLPDELISNPSNELDSKDILPNEPTGEPLKEDVQSSSPSEPISNPPLELVLEAVNTDSSLTNLLSKLPSGLLIDSQIIPLKSTDFAKRLGLSGAMISKVKKYPIDKQIDYTKTKDDGRAWIYSASDKLFYPLKISE</sequence>
<geneLocation type="plasmid" evidence="2">
    <name>pCYLM02</name>
</geneLocation>
<keyword evidence="2" id="KW-0614">Plasmid</keyword>
<dbReference type="AlphaFoldDB" id="A4L7C6"/>
<feature type="compositionally biased region" description="Low complexity" evidence="1">
    <location>
        <begin position="142"/>
        <end position="151"/>
    </location>
</feature>
<feature type="compositionally biased region" description="Basic and acidic residues" evidence="1">
    <location>
        <begin position="102"/>
        <end position="111"/>
    </location>
</feature>
<reference evidence="2" key="1">
    <citation type="submission" date="2007-02" db="EMBL/GenBank/DDBJ databases">
        <title>Isolation, cloning, sequencing and sequence analysis of Cylindrospermum sp. A1345 plasmid pCYLM02.</title>
        <authorList>
            <person name="Ganesan V."/>
            <person name="Anand N."/>
        </authorList>
    </citation>
    <scope>NUCLEOTIDE SEQUENCE</scope>
    <source>
        <strain evidence="2">A1345</strain>
        <plasmid evidence="2">pCYLM02</plasmid>
    </source>
</reference>
<accession>A4L7C6</accession>
<evidence type="ECO:0000313" key="2">
    <source>
        <dbReference type="EMBL" id="ABO47827.1"/>
    </source>
</evidence>